<dbReference type="Gene3D" id="3.10.310.50">
    <property type="match status" value="1"/>
</dbReference>
<accession>A0A8B2U6X4</accession>
<protein>
    <submittedName>
        <fullName evidence="4">YgcG family protein</fullName>
    </submittedName>
</protein>
<name>A0A8B2U6X4_9PAST</name>
<dbReference type="PANTHER" id="PTHR30373:SF2">
    <property type="entry name" value="UPF0603 PROTEIN YGCG"/>
    <property type="match status" value="1"/>
</dbReference>
<feature type="transmembrane region" description="Helical" evidence="1">
    <location>
        <begin position="183"/>
        <end position="199"/>
    </location>
</feature>
<evidence type="ECO:0000259" key="3">
    <source>
        <dbReference type="Pfam" id="PF04536"/>
    </source>
</evidence>
<gene>
    <name evidence="4" type="ORF">DPV83_02605</name>
</gene>
<evidence type="ECO:0000256" key="2">
    <source>
        <dbReference type="SAM" id="SignalP"/>
    </source>
</evidence>
<feature type="chain" id="PRO_5032763833" evidence="2">
    <location>
        <begin position="29"/>
        <end position="268"/>
    </location>
</feature>
<evidence type="ECO:0000256" key="1">
    <source>
        <dbReference type="SAM" id="Phobius"/>
    </source>
</evidence>
<feature type="domain" description="TPM" evidence="3">
    <location>
        <begin position="41"/>
        <end position="164"/>
    </location>
</feature>
<dbReference type="Proteomes" id="UP000253998">
    <property type="component" value="Unassembled WGS sequence"/>
</dbReference>
<comment type="caution">
    <text evidence="4">The sequence shown here is derived from an EMBL/GenBank/DDBJ whole genome shotgun (WGS) entry which is preliminary data.</text>
</comment>
<dbReference type="RefSeq" id="WP_111294879.1">
    <property type="nucleotide sequence ID" value="NZ_CAUTCU010000017.1"/>
</dbReference>
<keyword evidence="1" id="KW-0812">Transmembrane</keyword>
<feature type="signal peptide" evidence="2">
    <location>
        <begin position="1"/>
        <end position="28"/>
    </location>
</feature>
<dbReference type="PANTHER" id="PTHR30373">
    <property type="entry name" value="UPF0603 PROTEIN YGCG"/>
    <property type="match status" value="1"/>
</dbReference>
<dbReference type="AlphaFoldDB" id="A0A8B2U6X4"/>
<evidence type="ECO:0000313" key="5">
    <source>
        <dbReference type="Proteomes" id="UP000253998"/>
    </source>
</evidence>
<keyword evidence="2" id="KW-0732">Signal</keyword>
<dbReference type="EMBL" id="QEPM01000002">
    <property type="protein sequence ID" value="RDE71479.1"/>
    <property type="molecule type" value="Genomic_DNA"/>
</dbReference>
<keyword evidence="1" id="KW-1133">Transmembrane helix</keyword>
<organism evidence="4 5">
    <name type="scientific">Aggregatibacter segnis</name>
    <dbReference type="NCBI Taxonomy" id="739"/>
    <lineage>
        <taxon>Bacteria</taxon>
        <taxon>Pseudomonadati</taxon>
        <taxon>Pseudomonadota</taxon>
        <taxon>Gammaproteobacteria</taxon>
        <taxon>Pasteurellales</taxon>
        <taxon>Pasteurellaceae</taxon>
        <taxon>Aggregatibacter</taxon>
    </lineage>
</organism>
<dbReference type="InterPro" id="IPR007621">
    <property type="entry name" value="TPM_dom"/>
</dbReference>
<proteinExistence type="predicted"/>
<sequence>MIKRVFGLLSLKSAVIFFCIFMATTVSAVTFPDSPKPFRYVNDYTNTLSEKQLGVLEAKLVAYGKETSSQIAVVIVPTTGEYEISQYAFELGDKWGIGRKNLNNGVLLLIAKDDRKLFIAVGQGLQGVLTDALASQIIRNQIRPYFRNEQYAQGIDNGLDYIIAATKGEFAAQAEEENDFGDFVPFIMLALFILIVVMAEMNSRRPYVSPTNNHVLNDVLRKSMSDRRRNGRDGGGFGGGFGGGGFGGGSGGGFGGGGFDGGGAGGSW</sequence>
<dbReference type="Pfam" id="PF04536">
    <property type="entry name" value="TPM_phosphatase"/>
    <property type="match status" value="1"/>
</dbReference>
<keyword evidence="1" id="KW-0472">Membrane</keyword>
<evidence type="ECO:0000313" key="4">
    <source>
        <dbReference type="EMBL" id="RDE71479.1"/>
    </source>
</evidence>
<reference evidence="4 5" key="1">
    <citation type="submission" date="2018-05" db="EMBL/GenBank/DDBJ databases">
        <title>Draft Genome Sequences for a Diverse set of 7 Haemophilus Species.</title>
        <authorList>
            <person name="Nichols M."/>
            <person name="Topaz N."/>
            <person name="Wang X."/>
            <person name="Wang X."/>
            <person name="Boxrud D."/>
        </authorList>
    </citation>
    <scope>NUCLEOTIDE SEQUENCE [LARGE SCALE GENOMIC DNA]</scope>
    <source>
        <strain evidence="4 5">C2001002503</strain>
    </source>
</reference>